<dbReference type="EMBL" id="JBHSFE010000055">
    <property type="protein sequence ID" value="MFC4613085.1"/>
    <property type="molecule type" value="Genomic_DNA"/>
</dbReference>
<dbReference type="RefSeq" id="WP_381203675.1">
    <property type="nucleotide sequence ID" value="NZ_JBHSFE010000055.1"/>
</dbReference>
<dbReference type="Pfam" id="PF02371">
    <property type="entry name" value="Transposase_20"/>
    <property type="match status" value="1"/>
</dbReference>
<dbReference type="PANTHER" id="PTHR33055">
    <property type="entry name" value="TRANSPOSASE FOR INSERTION SEQUENCE ELEMENT IS1111A"/>
    <property type="match status" value="1"/>
</dbReference>
<organism evidence="3 4">
    <name type="scientific">Streptomyces maoxianensis</name>
    <dbReference type="NCBI Taxonomy" id="1459942"/>
    <lineage>
        <taxon>Bacteria</taxon>
        <taxon>Bacillati</taxon>
        <taxon>Actinomycetota</taxon>
        <taxon>Actinomycetes</taxon>
        <taxon>Kitasatosporales</taxon>
        <taxon>Streptomycetaceae</taxon>
        <taxon>Streptomyces</taxon>
    </lineage>
</organism>
<protein>
    <submittedName>
        <fullName evidence="3">IS110 family transposase</fullName>
    </submittedName>
</protein>
<dbReference type="InterPro" id="IPR002525">
    <property type="entry name" value="Transp_IS110-like_N"/>
</dbReference>
<evidence type="ECO:0000259" key="1">
    <source>
        <dbReference type="Pfam" id="PF01548"/>
    </source>
</evidence>
<feature type="domain" description="Transposase IS110-like N-terminal" evidence="1">
    <location>
        <begin position="19"/>
        <end position="165"/>
    </location>
</feature>
<dbReference type="InterPro" id="IPR047650">
    <property type="entry name" value="Transpos_IS110"/>
</dbReference>
<evidence type="ECO:0000313" key="4">
    <source>
        <dbReference type="Proteomes" id="UP001595993"/>
    </source>
</evidence>
<keyword evidence="4" id="KW-1185">Reference proteome</keyword>
<reference evidence="4" key="1">
    <citation type="journal article" date="2019" name="Int. J. Syst. Evol. Microbiol.">
        <title>The Global Catalogue of Microorganisms (GCM) 10K type strain sequencing project: providing services to taxonomists for standard genome sequencing and annotation.</title>
        <authorList>
            <consortium name="The Broad Institute Genomics Platform"/>
            <consortium name="The Broad Institute Genome Sequencing Center for Infectious Disease"/>
            <person name="Wu L."/>
            <person name="Ma J."/>
        </authorList>
    </citation>
    <scope>NUCLEOTIDE SEQUENCE [LARGE SCALE GENOMIC DNA]</scope>
    <source>
        <strain evidence="4">CGMCC 4.7139</strain>
    </source>
</reference>
<comment type="caution">
    <text evidence="3">The sequence shown here is derived from an EMBL/GenBank/DDBJ whole genome shotgun (WGS) entry which is preliminary data.</text>
</comment>
<feature type="non-terminal residue" evidence="3">
    <location>
        <position position="351"/>
    </location>
</feature>
<dbReference type="Pfam" id="PF01548">
    <property type="entry name" value="DEDD_Tnp_IS110"/>
    <property type="match status" value="1"/>
</dbReference>
<sequence length="351" mass="37980">MTAPIVSVPYSAVHDEVVLGVDTHKDVHVAAVVTVVGLVLASSSFPATAAGYGQLLGWARRYGDVRRAGVEGTGSYGAALARFLRREGVEIAEVNRPDRAMRRRRGKNDTVDAEAAAQAVVSQRATAVPKSGEGPVEEMRLYKLAKDSAVKARTQATNQLKAVMVNADPALRESLAGLGTLALITRCTQLEEADWPASAAVVYTLRTLACRIHTLAADIRNLTARIKANVEAVAPALLDQYGVGADSAAVLLIAAGDNPDRLTGEAAFAALCGVSPVERSSGRIHRHRLNRGGNRQANAALWRIVLTRLRDEPRSRSYLERRMQEGRSRRDVVRCLKRYVAREIYTIIRSA</sequence>
<dbReference type="NCBIfam" id="NF033542">
    <property type="entry name" value="transpos_IS110"/>
    <property type="match status" value="1"/>
</dbReference>
<dbReference type="InterPro" id="IPR003346">
    <property type="entry name" value="Transposase_20"/>
</dbReference>
<evidence type="ECO:0000259" key="2">
    <source>
        <dbReference type="Pfam" id="PF02371"/>
    </source>
</evidence>
<proteinExistence type="predicted"/>
<name>A0ABV9GJ04_9ACTN</name>
<feature type="domain" description="Transposase IS116/IS110/IS902 C-terminal" evidence="2">
    <location>
        <begin position="239"/>
        <end position="319"/>
    </location>
</feature>
<accession>A0ABV9GJ04</accession>
<dbReference type="Proteomes" id="UP001595993">
    <property type="component" value="Unassembled WGS sequence"/>
</dbReference>
<dbReference type="PANTHER" id="PTHR33055:SF16">
    <property type="entry name" value="TRANSPOSASE FOR INSERTION SEQUENCE ELEMENT IS1547"/>
    <property type="match status" value="1"/>
</dbReference>
<gene>
    <name evidence="3" type="ORF">ACFO9E_35945</name>
</gene>
<evidence type="ECO:0000313" key="3">
    <source>
        <dbReference type="EMBL" id="MFC4613085.1"/>
    </source>
</evidence>